<dbReference type="Pfam" id="PF08495">
    <property type="entry name" value="FIST"/>
    <property type="match status" value="1"/>
</dbReference>
<sequence length="375" mass="40654">MIAAGGYSELKDSVDAGEQAITNALTGMNKDPDLVFLFTTDSYNQKKVFNAVKSRIGNSKLVGFCGGGIITPKGVLNQGVGVLCCSGDKMEVKTSLQKNVEENSFQVGKSAGQELLSSGIKKGTIFIFPEGFASHLSHLIQGMYHSLGPEYKYAGGGAGDNLKFFKTFQFTEKGVESGALASALVGGIDLEIYLGHGWKPKKDPMVITESEGKKVIQINGISAFDSYSRQLGSIDKDNFSQYGMKYPLGFPDLSGNYLIRDPINLNPDNSIEFVSEIPKNAVGNVMEGEIGDLIKTAGEIADQAKSKIEKPKFILLFDCISRYLLMQDKFQDEVELVHQKIGREVPLIGALTFGEVGCYSDVPLLHNKTMVMVLG</sequence>
<reference evidence="3" key="1">
    <citation type="submission" date="2020-07" db="EMBL/GenBank/DDBJ databases">
        <title>Methanobacterium. sp. MethCan genome.</title>
        <authorList>
            <person name="Postec A."/>
            <person name="Quemeneur M."/>
        </authorList>
    </citation>
    <scope>NUCLEOTIDE SEQUENCE</scope>
    <source>
        <strain evidence="3">MethCAN</strain>
    </source>
</reference>
<name>A0A8T8K5S8_9EURY</name>
<dbReference type="SMART" id="SM00897">
    <property type="entry name" value="FIST"/>
    <property type="match status" value="1"/>
</dbReference>
<accession>A0A8T8K5S8</accession>
<dbReference type="PANTHER" id="PTHR40252">
    <property type="entry name" value="BLR0328 PROTEIN"/>
    <property type="match status" value="1"/>
</dbReference>
<feature type="domain" description="FIST" evidence="1">
    <location>
        <begin position="31"/>
        <end position="222"/>
    </location>
</feature>
<dbReference type="InterPro" id="IPR019494">
    <property type="entry name" value="FIST_C"/>
</dbReference>
<dbReference type="OrthoDB" id="140075at2157"/>
<organism evidence="3 4">
    <name type="scientific">Methanobacterium alkalithermotolerans</name>
    <dbReference type="NCBI Taxonomy" id="2731220"/>
    <lineage>
        <taxon>Archaea</taxon>
        <taxon>Methanobacteriati</taxon>
        <taxon>Methanobacteriota</taxon>
        <taxon>Methanomada group</taxon>
        <taxon>Methanobacteria</taxon>
        <taxon>Methanobacteriales</taxon>
        <taxon>Methanobacteriaceae</taxon>
        <taxon>Methanobacterium</taxon>
    </lineage>
</organism>
<gene>
    <name evidence="3" type="ORF">HYG87_06130</name>
</gene>
<dbReference type="GeneID" id="64820325"/>
<protein>
    <submittedName>
        <fullName evidence="3">FIST C-terminal domain-containing protein</fullName>
    </submittedName>
</protein>
<dbReference type="EMBL" id="CP058560">
    <property type="protein sequence ID" value="QUH23367.1"/>
    <property type="molecule type" value="Genomic_DNA"/>
</dbReference>
<dbReference type="PANTHER" id="PTHR40252:SF2">
    <property type="entry name" value="BLR0328 PROTEIN"/>
    <property type="match status" value="1"/>
</dbReference>
<dbReference type="RefSeq" id="WP_211532324.1">
    <property type="nucleotide sequence ID" value="NZ_CP058560.1"/>
</dbReference>
<evidence type="ECO:0000259" key="1">
    <source>
        <dbReference type="SMART" id="SM00897"/>
    </source>
</evidence>
<proteinExistence type="predicted"/>
<dbReference type="KEGG" id="meme:HYG87_06130"/>
<dbReference type="AlphaFoldDB" id="A0A8T8K5S8"/>
<feature type="domain" description="FIST C-domain" evidence="2">
    <location>
        <begin position="223"/>
        <end position="359"/>
    </location>
</feature>
<dbReference type="SMART" id="SM01204">
    <property type="entry name" value="FIST_C"/>
    <property type="match status" value="1"/>
</dbReference>
<dbReference type="Proteomes" id="UP000681041">
    <property type="component" value="Chromosome"/>
</dbReference>
<evidence type="ECO:0000313" key="3">
    <source>
        <dbReference type="EMBL" id="QUH23367.1"/>
    </source>
</evidence>
<evidence type="ECO:0000259" key="2">
    <source>
        <dbReference type="SMART" id="SM01204"/>
    </source>
</evidence>
<keyword evidence="4" id="KW-1185">Reference proteome</keyword>
<evidence type="ECO:0000313" key="4">
    <source>
        <dbReference type="Proteomes" id="UP000681041"/>
    </source>
</evidence>
<dbReference type="InterPro" id="IPR013702">
    <property type="entry name" value="FIST_domain_N"/>
</dbReference>
<dbReference type="Pfam" id="PF10442">
    <property type="entry name" value="FIST_C"/>
    <property type="match status" value="1"/>
</dbReference>